<comment type="caution">
    <text evidence="2">The sequence shown here is derived from an EMBL/GenBank/DDBJ whole genome shotgun (WGS) entry which is preliminary data.</text>
</comment>
<keyword evidence="3" id="KW-1185">Reference proteome</keyword>
<feature type="transmembrane region" description="Helical" evidence="1">
    <location>
        <begin position="47"/>
        <end position="67"/>
    </location>
</feature>
<organism evidence="2 3">
    <name type="scientific">Microseira wollei NIES-4236</name>
    <dbReference type="NCBI Taxonomy" id="2530354"/>
    <lineage>
        <taxon>Bacteria</taxon>
        <taxon>Bacillati</taxon>
        <taxon>Cyanobacteriota</taxon>
        <taxon>Cyanophyceae</taxon>
        <taxon>Oscillatoriophycideae</taxon>
        <taxon>Aerosakkonematales</taxon>
        <taxon>Aerosakkonemataceae</taxon>
        <taxon>Microseira</taxon>
    </lineage>
</organism>
<keyword evidence="1" id="KW-0472">Membrane</keyword>
<gene>
    <name evidence="2" type="ORF">MiSe_68600</name>
</gene>
<keyword evidence="1" id="KW-0812">Transmembrane</keyword>
<feature type="transmembrane region" description="Helical" evidence="1">
    <location>
        <begin position="21"/>
        <end position="41"/>
    </location>
</feature>
<dbReference type="Proteomes" id="UP001050975">
    <property type="component" value="Unassembled WGS sequence"/>
</dbReference>
<protein>
    <submittedName>
        <fullName evidence="2">Uncharacterized protein</fullName>
    </submittedName>
</protein>
<dbReference type="EMBL" id="BLAY01000146">
    <property type="protein sequence ID" value="GET42046.1"/>
    <property type="molecule type" value="Genomic_DNA"/>
</dbReference>
<evidence type="ECO:0000313" key="3">
    <source>
        <dbReference type="Proteomes" id="UP001050975"/>
    </source>
</evidence>
<feature type="transmembrane region" description="Helical" evidence="1">
    <location>
        <begin position="79"/>
        <end position="97"/>
    </location>
</feature>
<evidence type="ECO:0000256" key="1">
    <source>
        <dbReference type="SAM" id="Phobius"/>
    </source>
</evidence>
<dbReference type="AlphaFoldDB" id="A0AAV3XKJ8"/>
<keyword evidence="1" id="KW-1133">Transmembrane helix</keyword>
<reference evidence="2" key="1">
    <citation type="submission" date="2019-10" db="EMBL/GenBank/DDBJ databases">
        <title>Draft genome sequece of Microseira wollei NIES-4236.</title>
        <authorList>
            <person name="Yamaguchi H."/>
            <person name="Suzuki S."/>
            <person name="Kawachi M."/>
        </authorList>
    </citation>
    <scope>NUCLEOTIDE SEQUENCE</scope>
    <source>
        <strain evidence="2">NIES-4236</strain>
    </source>
</reference>
<proteinExistence type="predicted"/>
<accession>A0AAV3XKJ8</accession>
<sequence length="98" mass="11064">MIRQVQFWYNALIRSTFSNPPVFIEGLMLLLAMVLLPIWFLAQKWPYLVLCCSYIIGASMSIFVRESILPSSQSQRNRIIVLLASVALLLTVCACGLV</sequence>
<name>A0AAV3XKJ8_9CYAN</name>
<evidence type="ECO:0000313" key="2">
    <source>
        <dbReference type="EMBL" id="GET42046.1"/>
    </source>
</evidence>